<evidence type="ECO:0000313" key="1">
    <source>
        <dbReference type="EMBL" id="MEQ2219541.1"/>
    </source>
</evidence>
<dbReference type="Proteomes" id="UP001434883">
    <property type="component" value="Unassembled WGS sequence"/>
</dbReference>
<accession>A0ABV0SGI1</accession>
<dbReference type="EMBL" id="JAHRIN010079767">
    <property type="protein sequence ID" value="MEQ2219541.1"/>
    <property type="molecule type" value="Genomic_DNA"/>
</dbReference>
<evidence type="ECO:0000313" key="2">
    <source>
        <dbReference type="Proteomes" id="UP001434883"/>
    </source>
</evidence>
<gene>
    <name evidence="1" type="ORF">XENOCAPTIV_019536</name>
</gene>
<name>A0ABV0SGI1_9TELE</name>
<sequence length="112" mass="12609">MERPDHTSAKSLGTRGRVRLLLQRILGSRSDYDLLFKYPGFINKKGVIRQEWLDFLLRSPEAALIEADFTSRPGKEATGTASHAFLHACPSSESYPAEEAERTVVVQFVWVS</sequence>
<keyword evidence="2" id="KW-1185">Reference proteome</keyword>
<comment type="caution">
    <text evidence="1">The sequence shown here is derived from an EMBL/GenBank/DDBJ whole genome shotgun (WGS) entry which is preliminary data.</text>
</comment>
<protein>
    <submittedName>
        <fullName evidence="1">Uncharacterized protein</fullName>
    </submittedName>
</protein>
<organism evidence="1 2">
    <name type="scientific">Xenoophorus captivus</name>
    <dbReference type="NCBI Taxonomy" id="1517983"/>
    <lineage>
        <taxon>Eukaryota</taxon>
        <taxon>Metazoa</taxon>
        <taxon>Chordata</taxon>
        <taxon>Craniata</taxon>
        <taxon>Vertebrata</taxon>
        <taxon>Euteleostomi</taxon>
        <taxon>Actinopterygii</taxon>
        <taxon>Neopterygii</taxon>
        <taxon>Teleostei</taxon>
        <taxon>Neoteleostei</taxon>
        <taxon>Acanthomorphata</taxon>
        <taxon>Ovalentaria</taxon>
        <taxon>Atherinomorphae</taxon>
        <taxon>Cyprinodontiformes</taxon>
        <taxon>Goodeidae</taxon>
        <taxon>Xenoophorus</taxon>
    </lineage>
</organism>
<reference evidence="1 2" key="1">
    <citation type="submission" date="2021-06" db="EMBL/GenBank/DDBJ databases">
        <authorList>
            <person name="Palmer J.M."/>
        </authorList>
    </citation>
    <scope>NUCLEOTIDE SEQUENCE [LARGE SCALE GENOMIC DNA]</scope>
    <source>
        <strain evidence="1 2">XC_2019</strain>
        <tissue evidence="1">Muscle</tissue>
    </source>
</reference>
<proteinExistence type="predicted"/>